<dbReference type="RefSeq" id="WP_096419803.1">
    <property type="nucleotide sequence ID" value="NZ_AP017315.1"/>
</dbReference>
<dbReference type="EMBL" id="AP017315">
    <property type="protein sequence ID" value="BAU30918.1"/>
    <property type="molecule type" value="Genomic_DNA"/>
</dbReference>
<proteinExistence type="predicted"/>
<dbReference type="InterPro" id="IPR007421">
    <property type="entry name" value="Schlafen_AlbA_2_dom"/>
</dbReference>
<dbReference type="InterPro" id="IPR038461">
    <property type="entry name" value="Schlafen_AlbA_2_dom_sf"/>
</dbReference>
<dbReference type="Proteomes" id="UP000218965">
    <property type="component" value="Chromosome"/>
</dbReference>
<dbReference type="AlphaFoldDB" id="A0A0U5BL50"/>
<dbReference type="Pfam" id="PF04326">
    <property type="entry name" value="SLFN_AlbA_2"/>
    <property type="match status" value="1"/>
</dbReference>
<evidence type="ECO:0000259" key="1">
    <source>
        <dbReference type="Pfam" id="PF04326"/>
    </source>
</evidence>
<dbReference type="Pfam" id="PF13749">
    <property type="entry name" value="HATPase_c_4"/>
    <property type="match status" value="1"/>
</dbReference>
<dbReference type="InterPro" id="IPR038475">
    <property type="entry name" value="RecG_C_sf"/>
</dbReference>
<organism evidence="2 3">
    <name type="scientific">Microcella alkaliphila</name>
    <dbReference type="NCBI Taxonomy" id="279828"/>
    <lineage>
        <taxon>Bacteria</taxon>
        <taxon>Bacillati</taxon>
        <taxon>Actinomycetota</taxon>
        <taxon>Actinomycetes</taxon>
        <taxon>Micrococcales</taxon>
        <taxon>Microbacteriaceae</taxon>
        <taxon>Microcella</taxon>
    </lineage>
</organism>
<evidence type="ECO:0000313" key="2">
    <source>
        <dbReference type="EMBL" id="BAU30918.1"/>
    </source>
</evidence>
<reference evidence="2 3" key="2">
    <citation type="submission" date="2016-01" db="EMBL/GenBank/DDBJ databases">
        <title>Microcella alkaliphila JAM AC0309 whole genome shotgun sequence.</title>
        <authorList>
            <person name="Kurata A."/>
            <person name="Hirose Y."/>
            <person name="Kishimoto N."/>
            <person name="Kobayashi T."/>
        </authorList>
    </citation>
    <scope>NUCLEOTIDE SEQUENCE [LARGE SCALE GENOMIC DNA]</scope>
    <source>
        <strain evidence="2 3">JAM AC0309</strain>
    </source>
</reference>
<dbReference type="OrthoDB" id="9805115at2"/>
<dbReference type="PANTHER" id="PTHR30595:SF6">
    <property type="entry name" value="SCHLAFEN ALBA-2 DOMAIN-CONTAINING PROTEIN"/>
    <property type="match status" value="1"/>
</dbReference>
<dbReference type="PANTHER" id="PTHR30595">
    <property type="entry name" value="GLPR-RELATED TRANSCRIPTIONAL REPRESSOR"/>
    <property type="match status" value="1"/>
</dbReference>
<evidence type="ECO:0000313" key="3">
    <source>
        <dbReference type="Proteomes" id="UP000218965"/>
    </source>
</evidence>
<reference evidence="3" key="1">
    <citation type="submission" date="2015-12" db="EMBL/GenBank/DDBJ databases">
        <authorList>
            <person name="Shamseldin A."/>
            <person name="Moawad H."/>
            <person name="Abd El-Rahim W.M."/>
            <person name="Sadowsky M.J."/>
        </authorList>
    </citation>
    <scope>NUCLEOTIDE SEQUENCE [LARGE SCALE GENOMIC DNA]</scope>
    <source>
        <strain evidence="3">JAM AC0309</strain>
    </source>
</reference>
<dbReference type="SUPFAM" id="SSF46785">
    <property type="entry name" value="Winged helix' DNA-binding domain"/>
    <property type="match status" value="1"/>
</dbReference>
<dbReference type="KEGG" id="malk:MalAC0309_0039"/>
<accession>A0A0U5BL50</accession>
<dbReference type="InterPro" id="IPR036390">
    <property type="entry name" value="WH_DNA-bd_sf"/>
</dbReference>
<dbReference type="Gene3D" id="3.30.950.30">
    <property type="entry name" value="Schlafen, AAA domain"/>
    <property type="match status" value="1"/>
</dbReference>
<feature type="domain" description="Schlafen AlbA-2" evidence="1">
    <location>
        <begin position="21"/>
        <end position="122"/>
    </location>
</feature>
<dbReference type="Gene3D" id="3.30.565.60">
    <property type="match status" value="1"/>
</dbReference>
<sequence length="575" mass="63265">MDVQELDETVARLRRHGRDTDAVEVKAAVGKLPKSLASTISAFSNTRGGVLILGLEEETGFHPAPGFNAIAIADGLKELVRPRKAGELQPSLSPDPIVEVSILEFEGAEVVVATVEELPPEMKPCFVVERGKEQGSFERLLDGDHRMSTYAIFLLSSNRSQPIRDVDVVPGVSLTDLDEALLQGLVTRVRSTRARLAAVSANDEDLLKKLRVLDPETGGVTLAGYLSLGRYPQERFPQFMISYAHFPASSLDGARGEIRMLDRGTYDGPIPWMISDALRKIEATLPKRRVSLGRSSTDVPEIPIDVVREAIVNSLAHRDYSAFAESEQVKIELYPDRLDISNPGGIWGGRRESELLDGTSRSRNSWLTRLLPDVPLPDNSTVSENQGTGIRFMVGSMKSQGLPLPTFTATNVRFTTSLARHGLMDPDVVEHLALVGAANLDERSLAALALALQKGRLDDQVVRYQLDMDSYDAWRLLLSLNRGGWLEQDRRGDFIPSSKLSATPLPFLELQVTDSEQVILGVLESRKQLGIRDLAAATNLSIGVLRRDLRRLIEANKVVATAPPTSRLREYRLSA</sequence>
<protein>
    <submittedName>
        <fullName evidence="2">Transcriptional regulator</fullName>
    </submittedName>
</protein>
<name>A0A0U5BL50_9MICO</name>
<gene>
    <name evidence="2" type="ORF">MalAC0309_0039</name>
</gene>